<feature type="region of interest" description="Disordered" evidence="11">
    <location>
        <begin position="1"/>
        <end position="43"/>
    </location>
</feature>
<dbReference type="GO" id="GO:0032259">
    <property type="term" value="P:methylation"/>
    <property type="evidence" value="ECO:0007669"/>
    <property type="project" value="UniProtKB-KW"/>
</dbReference>
<keyword evidence="9 10" id="KW-0472">Membrane</keyword>
<evidence type="ECO:0000256" key="1">
    <source>
        <dbReference type="ARBA" id="ARBA00004141"/>
    </source>
</evidence>
<evidence type="ECO:0000256" key="7">
    <source>
        <dbReference type="ARBA" id="ARBA00022692"/>
    </source>
</evidence>
<keyword evidence="5 12" id="KW-0808">Transferase</keyword>
<evidence type="ECO:0000256" key="5">
    <source>
        <dbReference type="ARBA" id="ARBA00022679"/>
    </source>
</evidence>
<feature type="transmembrane region" description="Helical" evidence="10">
    <location>
        <begin position="107"/>
        <end position="127"/>
    </location>
</feature>
<evidence type="ECO:0000256" key="9">
    <source>
        <dbReference type="ARBA" id="ARBA00023136"/>
    </source>
</evidence>
<dbReference type="Gene3D" id="1.20.120.1630">
    <property type="match status" value="1"/>
</dbReference>
<dbReference type="EMBL" id="JAVRQU010000032">
    <property type="protein sequence ID" value="KAK5689434.1"/>
    <property type="molecule type" value="Genomic_DNA"/>
</dbReference>
<feature type="compositionally biased region" description="Polar residues" evidence="11">
    <location>
        <begin position="1"/>
        <end position="30"/>
    </location>
</feature>
<evidence type="ECO:0000256" key="8">
    <source>
        <dbReference type="ARBA" id="ARBA00022989"/>
    </source>
</evidence>
<feature type="transmembrane region" description="Helical" evidence="10">
    <location>
        <begin position="238"/>
        <end position="261"/>
    </location>
</feature>
<keyword evidence="8 10" id="KW-1133">Transmembrane helix</keyword>
<dbReference type="GO" id="GO:0004671">
    <property type="term" value="F:protein C-terminal S-isoprenylcysteine carboxyl O-methyltransferase activity"/>
    <property type="evidence" value="ECO:0007669"/>
    <property type="project" value="UniProtKB-EC"/>
</dbReference>
<sequence>MARQSTACTSGSSENGPLAESGTTEASPSVASKHESDSDDEGPRFQFDVIKKKYPGMLASVPHDPTLHPNGVRSLTYIGAQAFGCGFVLAGCLLLTLYLAVERQNTIWRLPAFFACLSLFHFLEFYITARYNMPALRAASFLLFNNGMKYNVAHSCAAVEMVVTNYFFPNFQRLFVFPPWSIAIGFATVAVGQVVRSTAMAQAGTNFNHTPVQTRKADHVLVTHGIYAWSRHPSYFGFFWWALGTQILVGNKLCLVAYALALWKFFYVRVKAEEHTLVEFFGDDYRAYRRRVGTRIPFVN</sequence>
<evidence type="ECO:0000256" key="6">
    <source>
        <dbReference type="ARBA" id="ARBA00022691"/>
    </source>
</evidence>
<proteinExistence type="inferred from homology"/>
<feature type="transmembrane region" description="Helical" evidence="10">
    <location>
        <begin position="82"/>
        <end position="101"/>
    </location>
</feature>
<evidence type="ECO:0000256" key="4">
    <source>
        <dbReference type="ARBA" id="ARBA00022603"/>
    </source>
</evidence>
<comment type="similarity">
    <text evidence="2 10">Belongs to the class VI-like SAM-binding methyltransferase superfamily. Isoprenylcysteine carboxyl methyltransferase family.</text>
</comment>
<protein>
    <recommendedName>
        <fullName evidence="3 10">Protein-S-isoprenylcysteine O-methyltransferase</fullName>
        <ecNumber evidence="3 10">2.1.1.100</ecNumber>
    </recommendedName>
</protein>
<reference evidence="12" key="1">
    <citation type="submission" date="2023-08" db="EMBL/GenBank/DDBJ databases">
        <title>Black Yeasts Isolated from many extreme environments.</title>
        <authorList>
            <person name="Coleine C."/>
            <person name="Stajich J.E."/>
            <person name="Selbmann L."/>
        </authorList>
    </citation>
    <scope>NUCLEOTIDE SEQUENCE</scope>
    <source>
        <strain evidence="12">CCFEE 5810</strain>
    </source>
</reference>
<comment type="catalytic activity">
    <reaction evidence="10">
        <text>[protein]-C-terminal S-[(2E,6E)-farnesyl]-L-cysteine + S-adenosyl-L-methionine = [protein]-C-terminal S-[(2E,6E)-farnesyl]-L-cysteine methyl ester + S-adenosyl-L-homocysteine</text>
        <dbReference type="Rhea" id="RHEA:21672"/>
        <dbReference type="Rhea" id="RHEA-COMP:12125"/>
        <dbReference type="Rhea" id="RHEA-COMP:12126"/>
        <dbReference type="ChEBI" id="CHEBI:57856"/>
        <dbReference type="ChEBI" id="CHEBI:59789"/>
        <dbReference type="ChEBI" id="CHEBI:90510"/>
        <dbReference type="ChEBI" id="CHEBI:90511"/>
        <dbReference type="EC" id="2.1.1.100"/>
    </reaction>
</comment>
<keyword evidence="10" id="KW-0256">Endoplasmic reticulum</keyword>
<dbReference type="PANTHER" id="PTHR12714">
    <property type="entry name" value="PROTEIN-S ISOPRENYLCYSTEINE O-METHYLTRANSFERASE"/>
    <property type="match status" value="1"/>
</dbReference>
<dbReference type="InterPro" id="IPR007269">
    <property type="entry name" value="ICMT_MeTrfase"/>
</dbReference>
<evidence type="ECO:0000256" key="2">
    <source>
        <dbReference type="ARBA" id="ARBA00009140"/>
    </source>
</evidence>
<evidence type="ECO:0000256" key="3">
    <source>
        <dbReference type="ARBA" id="ARBA00012151"/>
    </source>
</evidence>
<dbReference type="Pfam" id="PF04140">
    <property type="entry name" value="ICMT"/>
    <property type="match status" value="1"/>
</dbReference>
<evidence type="ECO:0000313" key="12">
    <source>
        <dbReference type="EMBL" id="KAK5689434.1"/>
    </source>
</evidence>
<keyword evidence="4 10" id="KW-0489">Methyltransferase</keyword>
<dbReference type="GO" id="GO:0005789">
    <property type="term" value="C:endoplasmic reticulum membrane"/>
    <property type="evidence" value="ECO:0007669"/>
    <property type="project" value="UniProtKB-SubCell"/>
</dbReference>
<comment type="subcellular location">
    <subcellularLocation>
        <location evidence="10">Endoplasmic reticulum membrane</location>
        <topology evidence="10">Multi-pass membrane protein</topology>
    </subcellularLocation>
    <subcellularLocation>
        <location evidence="1">Membrane</location>
        <topology evidence="1">Multi-pass membrane protein</topology>
    </subcellularLocation>
</comment>
<keyword evidence="6 10" id="KW-0949">S-adenosyl-L-methionine</keyword>
<evidence type="ECO:0000313" key="13">
    <source>
        <dbReference type="Proteomes" id="UP001310594"/>
    </source>
</evidence>
<feature type="transmembrane region" description="Helical" evidence="10">
    <location>
        <begin position="174"/>
        <end position="195"/>
    </location>
</feature>
<comment type="caution">
    <text evidence="12">The sequence shown here is derived from an EMBL/GenBank/DDBJ whole genome shotgun (WGS) entry which is preliminary data.</text>
</comment>
<dbReference type="PROSITE" id="PS51564">
    <property type="entry name" value="SAM_ICMT"/>
    <property type="match status" value="1"/>
</dbReference>
<dbReference type="Proteomes" id="UP001310594">
    <property type="component" value="Unassembled WGS sequence"/>
</dbReference>
<dbReference type="InterPro" id="IPR025770">
    <property type="entry name" value="PPMT_MeTrfase"/>
</dbReference>
<evidence type="ECO:0000256" key="11">
    <source>
        <dbReference type="SAM" id="MobiDB-lite"/>
    </source>
</evidence>
<dbReference type="PANTHER" id="PTHR12714:SF9">
    <property type="entry name" value="PROTEIN-S-ISOPRENYLCYSTEINE O-METHYLTRANSFERASE"/>
    <property type="match status" value="1"/>
</dbReference>
<name>A0AAN7ZXW4_9PEZI</name>
<dbReference type="EC" id="2.1.1.100" evidence="3 10"/>
<accession>A0AAN7ZXW4</accession>
<dbReference type="AlphaFoldDB" id="A0AAN7ZXW4"/>
<gene>
    <name evidence="12" type="primary">STE14</name>
    <name evidence="12" type="ORF">LTR97_012908</name>
</gene>
<keyword evidence="7 10" id="KW-0812">Transmembrane</keyword>
<organism evidence="12 13">
    <name type="scientific">Elasticomyces elasticus</name>
    <dbReference type="NCBI Taxonomy" id="574655"/>
    <lineage>
        <taxon>Eukaryota</taxon>
        <taxon>Fungi</taxon>
        <taxon>Dikarya</taxon>
        <taxon>Ascomycota</taxon>
        <taxon>Pezizomycotina</taxon>
        <taxon>Dothideomycetes</taxon>
        <taxon>Dothideomycetidae</taxon>
        <taxon>Mycosphaerellales</taxon>
        <taxon>Teratosphaeriaceae</taxon>
        <taxon>Elasticomyces</taxon>
    </lineage>
</organism>
<evidence type="ECO:0000256" key="10">
    <source>
        <dbReference type="RuleBase" id="RU362022"/>
    </source>
</evidence>